<keyword evidence="4" id="KW-1185">Reference proteome</keyword>
<accession>A0AAV6USW1</accession>
<comment type="caution">
    <text evidence="3">The sequence shown here is derived from an EMBL/GenBank/DDBJ whole genome shotgun (WGS) entry which is preliminary data.</text>
</comment>
<sequence length="1250" mass="142130">MVFDHPKQSQIDQYVHVKIQKDIADERLSCLQTELKVVEEKMKKIKARSAKYHKELMELRVSSKQKDHHIKNLWKMILSLGCNHEKNGLTSKDKSKLKQEFVKWFPSENTQNQKKIADIIDKLEDIKATLDEKLTSSEDLSKTDKIKSTDEANESSLSSSISDKVTSSDDSAEKTSPSPLDETLAKLARESKKKLSSYPCSPDSLSQVNNENTKQRLSDFTFLSKTSPTEEQLHVACSIKNLVKADKVPSEVNSYDELDHEIFLENSAMLDDNVKDLSGDHKVISEEKNGRDEQPFSSKELVSGQNVLQRKSRPNEVLSIEDGFTNKPCLNNSYSHDYKSESIEQDLSKLIQANDPSKLIQKRPCKTTCSDGQMSVKTLKKNNKPVTNIVVTCVKESFLSDNHQSLLNTIEKAKKLFTIVEFPLSPIPGIPSNEPDTEGVINPNEQVDENLCPEIEAQSSPKLSFKQSEEQKNFLKEQPSFAAPVRVRGRTRLSINKLEQNTITQSKEKDNMPLIDVEFSLTKALLEDETIVKESTSYSTPHNCKRVRIQHTQNNNNLKTSNINHFNVTVGETDSESINEFHRSPENNNEKPTSMETTNEEKHSDATLENEAQKSNKEVPVQNLVKSFLNEESVPNNSTSVHNEDKVPTCIEDIISSISNGTHLTKSNVDVVKNNLDQKNLCSILKSVDKIIKKKTNMARSKIDEDVLVNNYNLAIIPNTLSQHSLVSNKSKLGPKSFCAQKESSSQKRKNEDMAHTFVTKKKKKIHKVQEFNKSNTSTTSTSKTLVPIKNAKGVCEFPGSGKKESLAFKNNEENSSNCHSTPKAKILTKKAKGKHLYAKEKAKKLKLERTSKNNFECTDNPIEKLFETFKDNLCEDYLKNIVHSLVKLLLNQSSFPNKATLLFHVFNYLRHTKCTPLTTFALSEDQTVLLPFVEKCIVVALFRIELKKITYLEGLLETAVTTSYNLILTKDFQMCGLASLCRVFTEICKRLKDSLKPVLLSAELLKTKRAFSSYLIASIASVWKELFYNNNTELVEQKLLHSSILYGACKKRPKGLFECNWNSSMNIFSKNFNAPPVNDAKTAIHVLKEYIQAKCQNGSWKSDYMRASLTILAVHEDWSWVKENVLDRYILPNLDKFGKTTLNEAAFYLYCKLYVDIYCIKPQPGEYSFDNDLSNIYSSPEVWQGEFVKDCVALSLIRLNYLKNRSLPFDLNTWFKTNHQNPKVLEDLDIFNRKLMLTSRKELLVEEIL</sequence>
<name>A0AAV6USW1_9ARAC</name>
<feature type="coiled-coil region" evidence="1">
    <location>
        <begin position="21"/>
        <end position="55"/>
    </location>
</feature>
<feature type="region of interest" description="Disordered" evidence="2">
    <location>
        <begin position="137"/>
        <end position="183"/>
    </location>
</feature>
<keyword evidence="1" id="KW-0175">Coiled coil</keyword>
<feature type="compositionally biased region" description="Basic and acidic residues" evidence="2">
    <location>
        <begin position="579"/>
        <end position="589"/>
    </location>
</feature>
<feature type="compositionally biased region" description="Low complexity" evidence="2">
    <location>
        <begin position="155"/>
        <end position="169"/>
    </location>
</feature>
<evidence type="ECO:0000313" key="3">
    <source>
        <dbReference type="EMBL" id="KAG8186656.1"/>
    </source>
</evidence>
<feature type="compositionally biased region" description="Basic and acidic residues" evidence="2">
    <location>
        <begin position="599"/>
        <end position="617"/>
    </location>
</feature>
<proteinExistence type="predicted"/>
<dbReference type="Proteomes" id="UP000827092">
    <property type="component" value="Unassembled WGS sequence"/>
</dbReference>
<reference evidence="3 4" key="1">
    <citation type="journal article" date="2022" name="Nat. Ecol. Evol.">
        <title>A masculinizing supergene underlies an exaggerated male reproductive morph in a spider.</title>
        <authorList>
            <person name="Hendrickx F."/>
            <person name="De Corte Z."/>
            <person name="Sonet G."/>
            <person name="Van Belleghem S.M."/>
            <person name="Kostlbacher S."/>
            <person name="Vangestel C."/>
        </authorList>
    </citation>
    <scope>NUCLEOTIDE SEQUENCE [LARGE SCALE GENOMIC DNA]</scope>
    <source>
        <strain evidence="3">W744_W776</strain>
    </source>
</reference>
<feature type="region of interest" description="Disordered" evidence="2">
    <location>
        <begin position="287"/>
        <end position="308"/>
    </location>
</feature>
<dbReference type="AlphaFoldDB" id="A0AAV6USW1"/>
<evidence type="ECO:0000256" key="1">
    <source>
        <dbReference type="SAM" id="Coils"/>
    </source>
</evidence>
<organism evidence="3 4">
    <name type="scientific">Oedothorax gibbosus</name>
    <dbReference type="NCBI Taxonomy" id="931172"/>
    <lineage>
        <taxon>Eukaryota</taxon>
        <taxon>Metazoa</taxon>
        <taxon>Ecdysozoa</taxon>
        <taxon>Arthropoda</taxon>
        <taxon>Chelicerata</taxon>
        <taxon>Arachnida</taxon>
        <taxon>Araneae</taxon>
        <taxon>Araneomorphae</taxon>
        <taxon>Entelegynae</taxon>
        <taxon>Araneoidea</taxon>
        <taxon>Linyphiidae</taxon>
        <taxon>Erigoninae</taxon>
        <taxon>Oedothorax</taxon>
    </lineage>
</organism>
<protein>
    <submittedName>
        <fullName evidence="3">Uncharacterized protein</fullName>
    </submittedName>
</protein>
<gene>
    <name evidence="3" type="ORF">JTE90_014732</name>
</gene>
<dbReference type="EMBL" id="JAFNEN010000294">
    <property type="protein sequence ID" value="KAG8186656.1"/>
    <property type="molecule type" value="Genomic_DNA"/>
</dbReference>
<feature type="compositionally biased region" description="Basic and acidic residues" evidence="2">
    <location>
        <begin position="137"/>
        <end position="150"/>
    </location>
</feature>
<evidence type="ECO:0000313" key="4">
    <source>
        <dbReference type="Proteomes" id="UP000827092"/>
    </source>
</evidence>
<evidence type="ECO:0000256" key="2">
    <source>
        <dbReference type="SAM" id="MobiDB-lite"/>
    </source>
</evidence>
<feature type="region of interest" description="Disordered" evidence="2">
    <location>
        <begin position="573"/>
        <end position="620"/>
    </location>
</feature>